<evidence type="ECO:0000313" key="2">
    <source>
        <dbReference type="Proteomes" id="UP000826550"/>
    </source>
</evidence>
<dbReference type="InterPro" id="IPR006379">
    <property type="entry name" value="HAD-SF_hydro_IIB"/>
</dbReference>
<dbReference type="SFLD" id="SFLDS00003">
    <property type="entry name" value="Haloacid_Dehalogenase"/>
    <property type="match status" value="1"/>
</dbReference>
<dbReference type="InterPro" id="IPR036412">
    <property type="entry name" value="HAD-like_sf"/>
</dbReference>
<proteinExistence type="predicted"/>
<dbReference type="SFLD" id="SFLDG01140">
    <property type="entry name" value="C2.B:_Phosphomannomutase_and_P"/>
    <property type="match status" value="1"/>
</dbReference>
<dbReference type="PROSITE" id="PS01229">
    <property type="entry name" value="COF_2"/>
    <property type="match status" value="1"/>
</dbReference>
<accession>A0ABX8WA46</accession>
<dbReference type="InterPro" id="IPR023214">
    <property type="entry name" value="HAD_sf"/>
</dbReference>
<evidence type="ECO:0000313" key="1">
    <source>
        <dbReference type="EMBL" id="QYN52413.1"/>
    </source>
</evidence>
<organism evidence="1 2">
    <name type="scientific">Lactobacillus panisapium</name>
    <dbReference type="NCBI Taxonomy" id="2012495"/>
    <lineage>
        <taxon>Bacteria</taxon>
        <taxon>Bacillati</taxon>
        <taxon>Bacillota</taxon>
        <taxon>Bacilli</taxon>
        <taxon>Lactobacillales</taxon>
        <taxon>Lactobacillaceae</taxon>
        <taxon>Lactobacillus</taxon>
    </lineage>
</organism>
<dbReference type="Gene3D" id="3.40.50.1000">
    <property type="entry name" value="HAD superfamily/HAD-like"/>
    <property type="match status" value="1"/>
</dbReference>
<dbReference type="Pfam" id="PF08282">
    <property type="entry name" value="Hydrolase_3"/>
    <property type="match status" value="1"/>
</dbReference>
<dbReference type="PANTHER" id="PTHR10000">
    <property type="entry name" value="PHOSPHOSERINE PHOSPHATASE"/>
    <property type="match status" value="1"/>
</dbReference>
<dbReference type="PANTHER" id="PTHR10000:SF25">
    <property type="entry name" value="PHOSPHATASE YKRA-RELATED"/>
    <property type="match status" value="1"/>
</dbReference>
<dbReference type="Gene3D" id="3.30.1240.10">
    <property type="match status" value="1"/>
</dbReference>
<dbReference type="NCBIfam" id="TIGR00099">
    <property type="entry name" value="Cof-subfamily"/>
    <property type="match status" value="1"/>
</dbReference>
<dbReference type="InterPro" id="IPR000150">
    <property type="entry name" value="Cof"/>
</dbReference>
<dbReference type="EMBL" id="CP048268">
    <property type="protein sequence ID" value="QYN52413.1"/>
    <property type="molecule type" value="Genomic_DNA"/>
</dbReference>
<dbReference type="Proteomes" id="UP000826550">
    <property type="component" value="Chromosome"/>
</dbReference>
<dbReference type="RefSeq" id="WP_220220843.1">
    <property type="nucleotide sequence ID" value="NZ_CP048268.1"/>
</dbReference>
<keyword evidence="1" id="KW-0378">Hydrolase</keyword>
<reference evidence="1 2" key="1">
    <citation type="submission" date="2020-01" db="EMBL/GenBank/DDBJ databases">
        <title>Vast differences in strain-level diversity in the gut microbiota of two closely related honey bee species.</title>
        <authorList>
            <person name="Ellegaard K.M."/>
            <person name="Suenami S."/>
            <person name="Miyazaki R."/>
            <person name="Engel P."/>
        </authorList>
    </citation>
    <scope>NUCLEOTIDE SEQUENCE [LARGE SCALE GENOMIC DNA]</scope>
    <source>
        <strain evidence="1 2">ESL0416</strain>
    </source>
</reference>
<name>A0ABX8WA46_9LACO</name>
<gene>
    <name evidence="1" type="ORF">GYM71_02925</name>
</gene>
<protein>
    <submittedName>
        <fullName evidence="1">Cof-type HAD-IIB family hydrolase</fullName>
    </submittedName>
</protein>
<dbReference type="SUPFAM" id="SSF56784">
    <property type="entry name" value="HAD-like"/>
    <property type="match status" value="1"/>
</dbReference>
<dbReference type="NCBIfam" id="TIGR01484">
    <property type="entry name" value="HAD-SF-IIB"/>
    <property type="match status" value="1"/>
</dbReference>
<dbReference type="GO" id="GO:0016787">
    <property type="term" value="F:hydrolase activity"/>
    <property type="evidence" value="ECO:0007669"/>
    <property type="project" value="UniProtKB-KW"/>
</dbReference>
<keyword evidence="2" id="KW-1185">Reference proteome</keyword>
<sequence>MNKQIKSLVFFDLDGTLLSSKSLVLPEVSKAIKQLKANGNIPIICTGRAAFEVRSIMTECQIDSVIATNGQYVEFNNNIEFNFTIPKSLCQKVLKYAKSRGDIIGFYNSRQIAISEDQPLSRHFYQNISAPLPKIDSNFYRANSVNQMLVIAHHADDKYSEQFSELNFMITGPHSIDTVLRGNSKGQAIINLINAEHLRVPTYAFGDGNNDLTMFEVVDYGIAMANGNEAIKDASSYVTDTNDNLGIVKGLKKFHLI</sequence>
<dbReference type="PROSITE" id="PS01228">
    <property type="entry name" value="COF_1"/>
    <property type="match status" value="1"/>
</dbReference>